<dbReference type="SUPFAM" id="SSF103473">
    <property type="entry name" value="MFS general substrate transporter"/>
    <property type="match status" value="1"/>
</dbReference>
<keyword evidence="8" id="KW-1185">Reference proteome</keyword>
<dbReference type="NCBIfam" id="NF005291">
    <property type="entry name" value="PRK06814.1"/>
    <property type="match status" value="1"/>
</dbReference>
<keyword evidence="3 5" id="KW-0472">Membrane</keyword>
<dbReference type="Pfam" id="PF01553">
    <property type="entry name" value="Acyltransferase"/>
    <property type="match status" value="1"/>
</dbReference>
<dbReference type="Gene3D" id="3.40.50.12780">
    <property type="entry name" value="N-terminal domain of ligase-like"/>
    <property type="match status" value="1"/>
</dbReference>
<dbReference type="GO" id="GO:0016746">
    <property type="term" value="F:acyltransferase activity"/>
    <property type="evidence" value="ECO:0007669"/>
    <property type="project" value="InterPro"/>
</dbReference>
<dbReference type="AlphaFoldDB" id="A0A947D8S5"/>
<feature type="transmembrane region" description="Helical" evidence="5">
    <location>
        <begin position="395"/>
        <end position="414"/>
    </location>
</feature>
<dbReference type="PANTHER" id="PTHR43767:SF1">
    <property type="entry name" value="NONRIBOSOMAL PEPTIDE SYNTHASE PES1 (EUROFUNG)-RELATED"/>
    <property type="match status" value="1"/>
</dbReference>
<feature type="region of interest" description="Disordered" evidence="4">
    <location>
        <begin position="1159"/>
        <end position="1189"/>
    </location>
</feature>
<reference evidence="7 8" key="1">
    <citation type="submission" date="2021-06" db="EMBL/GenBank/DDBJ databases">
        <authorList>
            <person name="Grouzdev D.S."/>
            <person name="Koziaeva V."/>
        </authorList>
    </citation>
    <scope>NUCLEOTIDE SEQUENCE [LARGE SCALE GENOMIC DNA]</scope>
    <source>
        <strain evidence="7 8">22</strain>
    </source>
</reference>
<name>A0A947D8S5_9HYPH</name>
<gene>
    <name evidence="7" type="ORF">KL771_25265</name>
</gene>
<feature type="transmembrane region" description="Helical" evidence="5">
    <location>
        <begin position="44"/>
        <end position="67"/>
    </location>
</feature>
<dbReference type="GO" id="GO:0016878">
    <property type="term" value="F:acid-thiol ligase activity"/>
    <property type="evidence" value="ECO:0007669"/>
    <property type="project" value="UniProtKB-ARBA"/>
</dbReference>
<dbReference type="PANTHER" id="PTHR43767">
    <property type="entry name" value="LONG-CHAIN-FATTY-ACID--COA LIGASE"/>
    <property type="match status" value="1"/>
</dbReference>
<dbReference type="InterPro" id="IPR020845">
    <property type="entry name" value="AMP-binding_CS"/>
</dbReference>
<feature type="transmembrane region" description="Helical" evidence="5">
    <location>
        <begin position="88"/>
        <end position="121"/>
    </location>
</feature>
<feature type="transmembrane region" description="Helical" evidence="5">
    <location>
        <begin position="12"/>
        <end position="38"/>
    </location>
</feature>
<dbReference type="CDD" id="cd06173">
    <property type="entry name" value="MFS_MefA_like"/>
    <property type="match status" value="1"/>
</dbReference>
<feature type="transmembrane region" description="Helical" evidence="5">
    <location>
        <begin position="366"/>
        <end position="389"/>
    </location>
</feature>
<evidence type="ECO:0000256" key="1">
    <source>
        <dbReference type="ARBA" id="ARBA00022692"/>
    </source>
</evidence>
<dbReference type="Pfam" id="PF00501">
    <property type="entry name" value="AMP-binding"/>
    <property type="match status" value="1"/>
</dbReference>
<evidence type="ECO:0000313" key="8">
    <source>
        <dbReference type="Proteomes" id="UP000766595"/>
    </source>
</evidence>
<dbReference type="EMBL" id="JAHHZF010000015">
    <property type="protein sequence ID" value="MBT9292795.1"/>
    <property type="molecule type" value="Genomic_DNA"/>
</dbReference>
<dbReference type="PROSITE" id="PS00455">
    <property type="entry name" value="AMP_BINDING"/>
    <property type="match status" value="1"/>
</dbReference>
<dbReference type="InterPro" id="IPR000873">
    <property type="entry name" value="AMP-dep_synth/lig_dom"/>
</dbReference>
<dbReference type="SMART" id="SM00563">
    <property type="entry name" value="PlsC"/>
    <property type="match status" value="1"/>
</dbReference>
<dbReference type="CDD" id="cd07989">
    <property type="entry name" value="LPLAT_AGPAT-like"/>
    <property type="match status" value="1"/>
</dbReference>
<dbReference type="InterPro" id="IPR036259">
    <property type="entry name" value="MFS_trans_sf"/>
</dbReference>
<dbReference type="Proteomes" id="UP000766595">
    <property type="component" value="Unassembled WGS sequence"/>
</dbReference>
<dbReference type="GO" id="GO:0022857">
    <property type="term" value="F:transmembrane transporter activity"/>
    <property type="evidence" value="ECO:0007669"/>
    <property type="project" value="InterPro"/>
</dbReference>
<dbReference type="Gene3D" id="3.30.300.30">
    <property type="match status" value="1"/>
</dbReference>
<dbReference type="InterPro" id="IPR042099">
    <property type="entry name" value="ANL_N_sf"/>
</dbReference>
<proteinExistence type="predicted"/>
<feature type="transmembrane region" description="Helical" evidence="5">
    <location>
        <begin position="257"/>
        <end position="280"/>
    </location>
</feature>
<dbReference type="InterPro" id="IPR045851">
    <property type="entry name" value="AMP-bd_C_sf"/>
</dbReference>
<evidence type="ECO:0000256" key="4">
    <source>
        <dbReference type="SAM" id="MobiDB-lite"/>
    </source>
</evidence>
<feature type="transmembrane region" description="Helical" evidence="5">
    <location>
        <begin position="141"/>
        <end position="163"/>
    </location>
</feature>
<dbReference type="InterPro" id="IPR050237">
    <property type="entry name" value="ATP-dep_AMP-bd_enzyme"/>
</dbReference>
<sequence>MSRPLILQRRFAPLFVCQFFSALNDNFLKNALVFLILYHVSEAWSGALVALAGAVLVAPYFFLSGLAGEIADRYDKARVAERVKFLEIFVALVAVIGFALHSIVILFVALGGFGVIAALFGPVKYGILPDHLAESELPGGNALIESATFIAILTGTVIAGVAAAGGSDPATLSGLMMVFALISWGAARMIPPAGEAAPWLEIEPNVMVSTLGLIRDLKADARLWWLGLVTSWFWLIGAVVLSLLPPMVKSVIGGSESVVTAFLAIFSIAIALGSGLASFLSSQRIVLLPTPVGAVLMGLFSLDLAFALWGVRATGAPVGAVEVFTSARGLHIGIDLFGLAIAGGLFIVPSFSALQAWAGKDRRARVIGASNVLSGAFIAVGSISTAVLLALGLGVAGVFAVLGLATLAVGVVIFRTLPTSPFRDLLSIVYRGIFRLEVRGLENVAKAGPRRIIALNHVSFLDAGLALSLLDQEPVFAIDSGIAQRWWVKPFLKITRAMPLDPTKPMQTRTLIHAVRNGETLIIFPEGRLTVTGSLMKVYDGAGLIADKADAMVVPVRIEGLEQTPFTRLKPHQIRRRLFPKVRVTILEPVKLDVDPALKGKMRRLASGAALYQIMSDLVYRTTAIDRTVFRALVDAARHEGPGRIALDDPLSGPLSYRKFLAGARVIGQRLMPMAAPGAHVGVMLPNANAAAVTTIGLMSAGRVPAMINFSAGPTNILAACRAAVIETVVTSRGFIEKARLQPIVDALDGQGIKLAYLEDIRATVGLTDRLAALWHWQTPLASRGPDDPAAILFTSGSEGTPKGVVLSSRNMLANAAQAAARIDFGRTDKVFNVLPLFHSFGLTVGLILPLVSGVPVYLYPSPLHYRIVPELVYGSNATIFFGTDTFLTGYARSAHPYDFRSLRYVVAGAEPVKETTRRVWMERFGLRILEGYGVTEAAPVVAINTPMFNRFGTVGRLLPGLRHKLEPVPGVTEGGRLLLRGPNIMLGYLRSEAPGVLEPPPEGWYDTGDIVVIDRDGFVTIKGRAKRFAKVGGEMISLAAVETLASELWPDAMTAVVAEPDPRKGERLVMVTTARGASRAAFQAFAKSRGAAELMAPSEVLVVDKLPVLGSGKTDFVGVAKLVRERTPAPVEIAALAADTAPEAGTVVVAAAETAPVVTDGAPGATDGAPVASDTAPPTPAGTTTTAA</sequence>
<protein>
    <submittedName>
        <fullName evidence="7">Acyl-[ACP]--phospholipid O-acyltransferase</fullName>
    </submittedName>
</protein>
<organism evidence="7 8">
    <name type="scientific">Prosthecodimorpha staleyi</name>
    <dbReference type="NCBI Taxonomy" id="2840188"/>
    <lineage>
        <taxon>Bacteria</taxon>
        <taxon>Pseudomonadati</taxon>
        <taxon>Pseudomonadota</taxon>
        <taxon>Alphaproteobacteria</taxon>
        <taxon>Hyphomicrobiales</taxon>
        <taxon>Ancalomicrobiaceae</taxon>
        <taxon>Prosthecodimorpha</taxon>
    </lineage>
</organism>
<accession>A0A947D8S5</accession>
<keyword evidence="1 5" id="KW-0812">Transmembrane</keyword>
<feature type="domain" description="Phospholipid/glycerol acyltransferase" evidence="6">
    <location>
        <begin position="451"/>
        <end position="561"/>
    </location>
</feature>
<dbReference type="RefSeq" id="WP_261971294.1">
    <property type="nucleotide sequence ID" value="NZ_JAHHZF010000015.1"/>
</dbReference>
<dbReference type="SUPFAM" id="SSF56801">
    <property type="entry name" value="Acetyl-CoA synthetase-like"/>
    <property type="match status" value="1"/>
</dbReference>
<dbReference type="InterPro" id="IPR002123">
    <property type="entry name" value="Plipid/glycerol_acylTrfase"/>
</dbReference>
<feature type="transmembrane region" description="Helical" evidence="5">
    <location>
        <begin position="831"/>
        <end position="852"/>
    </location>
</feature>
<comment type="caution">
    <text evidence="7">The sequence shown here is derived from an EMBL/GenBank/DDBJ whole genome shotgun (WGS) entry which is preliminary data.</text>
</comment>
<dbReference type="Gene3D" id="1.20.1250.20">
    <property type="entry name" value="MFS general substrate transporter like domains"/>
    <property type="match status" value="2"/>
</dbReference>
<evidence type="ECO:0000256" key="5">
    <source>
        <dbReference type="SAM" id="Phobius"/>
    </source>
</evidence>
<evidence type="ECO:0000313" key="7">
    <source>
        <dbReference type="EMBL" id="MBT9292795.1"/>
    </source>
</evidence>
<evidence type="ECO:0000259" key="6">
    <source>
        <dbReference type="SMART" id="SM00563"/>
    </source>
</evidence>
<feature type="transmembrane region" description="Helical" evidence="5">
    <location>
        <begin position="292"/>
        <end position="311"/>
    </location>
</feature>
<keyword evidence="2 5" id="KW-1133">Transmembrane helix</keyword>
<feature type="transmembrane region" description="Helical" evidence="5">
    <location>
        <begin position="331"/>
        <end position="354"/>
    </location>
</feature>
<evidence type="ECO:0000256" key="2">
    <source>
        <dbReference type="ARBA" id="ARBA00022989"/>
    </source>
</evidence>
<feature type="transmembrane region" description="Helical" evidence="5">
    <location>
        <begin position="223"/>
        <end position="245"/>
    </location>
</feature>
<evidence type="ECO:0000256" key="3">
    <source>
        <dbReference type="ARBA" id="ARBA00023136"/>
    </source>
</evidence>
<dbReference type="InterPro" id="IPR011701">
    <property type="entry name" value="MFS"/>
</dbReference>
<dbReference type="Pfam" id="PF07690">
    <property type="entry name" value="MFS_1"/>
    <property type="match status" value="1"/>
</dbReference>